<keyword evidence="2" id="KW-1185">Reference proteome</keyword>
<evidence type="ECO:0000313" key="1">
    <source>
        <dbReference type="EMBL" id="VEL07159.1"/>
    </source>
</evidence>
<comment type="caution">
    <text evidence="1">The sequence shown here is derived from an EMBL/GenBank/DDBJ whole genome shotgun (WGS) entry which is preliminary data.</text>
</comment>
<name>A0A3S5CGS6_9PLAT</name>
<dbReference type="Proteomes" id="UP000784294">
    <property type="component" value="Unassembled WGS sequence"/>
</dbReference>
<proteinExistence type="predicted"/>
<organism evidence="1 2">
    <name type="scientific">Protopolystoma xenopodis</name>
    <dbReference type="NCBI Taxonomy" id="117903"/>
    <lineage>
        <taxon>Eukaryota</taxon>
        <taxon>Metazoa</taxon>
        <taxon>Spiralia</taxon>
        <taxon>Lophotrochozoa</taxon>
        <taxon>Platyhelminthes</taxon>
        <taxon>Monogenea</taxon>
        <taxon>Polyopisthocotylea</taxon>
        <taxon>Polystomatidea</taxon>
        <taxon>Polystomatidae</taxon>
        <taxon>Protopolystoma</taxon>
    </lineage>
</organism>
<evidence type="ECO:0000313" key="2">
    <source>
        <dbReference type="Proteomes" id="UP000784294"/>
    </source>
</evidence>
<dbReference type="EMBL" id="CAAALY010001142">
    <property type="protein sequence ID" value="VEL07159.1"/>
    <property type="molecule type" value="Genomic_DNA"/>
</dbReference>
<sequence>MNAHPWSWLSTAFRVDFYHILAIMPDFFDGCDYPSREFRDRRMRKRFARLSSSSSPRLGSKSGPIRRQIASPCKYREHSMLVHCYLMIFASAGGTDESILRIYRYGRTMCQVFLHSNEQQQCKSVCLPDSNETIFQIPSANPLKRIKWRDSMNHLKEVFETRATLHARFYRLSLHRQEEQFILFPRPMKCLREVSDGIRPLPRDYSDLMGCMMEGSEHRKTDGLKNILPRSQIIPTQRSTEFLFPFSSERGREPDPTIRAKCSEKSAYHLIRVQKVVEVHDPPVLPAVICVRHQGDILRVEGALAQERQQSCIGQLDHEKG</sequence>
<reference evidence="1" key="1">
    <citation type="submission" date="2018-11" db="EMBL/GenBank/DDBJ databases">
        <authorList>
            <consortium name="Pathogen Informatics"/>
        </authorList>
    </citation>
    <scope>NUCLEOTIDE SEQUENCE</scope>
</reference>
<dbReference type="AlphaFoldDB" id="A0A3S5CGS6"/>
<protein>
    <submittedName>
        <fullName evidence="1">Uncharacterized protein</fullName>
    </submittedName>
</protein>
<gene>
    <name evidence="1" type="ORF">PXEA_LOCUS599</name>
</gene>
<accession>A0A3S5CGS6</accession>